<keyword evidence="2" id="KW-0004">4Fe-4S</keyword>
<comment type="cofactor">
    <cofactor evidence="1">
        <name>[4Fe-4S] cluster</name>
        <dbReference type="ChEBI" id="CHEBI:49883"/>
    </cofactor>
</comment>
<dbReference type="SFLD" id="SFLDG01082">
    <property type="entry name" value="B12-binding_domain_containing"/>
    <property type="match status" value="1"/>
</dbReference>
<keyword evidence="8" id="KW-0411">Iron-sulfur</keyword>
<sequence>MVTLAAGEVEKLVVILIMPSAYDPGGYVNRFWRGVLPSNSLVVMDTLTRAAAAILRQTPAYAQLEVEVHMLEDGLWSDAGKLKQLERRFRRQPSGVKLVVGLVGVQTRQFPRACDLIARWQKLGAICVIGGFHVSGSIATLRDGISADDRTRPKVPCPHLMPPEVQQLMDSGVIVFSGEAEEKWPEVLGDIMRGQPQALYRGGRPKLIDAPLPRHLPAYVQKFATRLTTIDTGRGCPHPCTFCTIINVQGRDPRWRDPRAIIAFVREQCKLYGQASFFFTDDNFVRNPEWEIILDGLISLRQEGRKISFMLEADLHCGDEPRFLEKAAAAGCTQIFMGVESMNKKNLKSARKNQNHVDTYEELWRRCRELGIGVHAGYIIGFPYDTPESVASDIEQLTALGADQVSLFMLTPLPGSEDHVRAVCAGVQLDSDFNNYDSFQPACEHLAAAAVTPMTRAEWLDTYHRAWKQIYSAGNMAMMLQRHHNRHTRLCLMKNYIWYRWAAFTECSHPMVAGLYRLRPWTDRRPNACPVSWWQHVGSEIWRHLRYVGCFLKEFYVFQHVFYEVEVVPYLTERQQYLTGELRGVSDWFARTFWQPMNRRWLNSFWIKYGRQKWNLLQLWHPRRSWRWHLSMLPYAISEAVYTWRWLLCFRRVITEVR</sequence>
<dbReference type="EMBL" id="PFAT01000034">
    <property type="protein sequence ID" value="PIR92246.1"/>
    <property type="molecule type" value="Genomic_DNA"/>
</dbReference>
<dbReference type="PROSITE" id="PS01278">
    <property type="entry name" value="MTTASE_RADICAL"/>
    <property type="match status" value="1"/>
</dbReference>
<evidence type="ECO:0000256" key="4">
    <source>
        <dbReference type="ARBA" id="ARBA00022679"/>
    </source>
</evidence>
<feature type="domain" description="Radical SAM core" evidence="9">
    <location>
        <begin position="222"/>
        <end position="449"/>
    </location>
</feature>
<dbReference type="InterPro" id="IPR023404">
    <property type="entry name" value="rSAM_horseshoe"/>
</dbReference>
<evidence type="ECO:0000256" key="2">
    <source>
        <dbReference type="ARBA" id="ARBA00022485"/>
    </source>
</evidence>
<dbReference type="PANTHER" id="PTHR43409:SF7">
    <property type="entry name" value="BLL1977 PROTEIN"/>
    <property type="match status" value="1"/>
</dbReference>
<dbReference type="GO" id="GO:0051539">
    <property type="term" value="F:4 iron, 4 sulfur cluster binding"/>
    <property type="evidence" value="ECO:0007669"/>
    <property type="project" value="UniProtKB-KW"/>
</dbReference>
<protein>
    <recommendedName>
        <fullName evidence="9">Radical SAM core domain-containing protein</fullName>
    </recommendedName>
</protein>
<gene>
    <name evidence="10" type="ORF">COU01_02735</name>
</gene>
<dbReference type="PROSITE" id="PS51918">
    <property type="entry name" value="RADICAL_SAM"/>
    <property type="match status" value="1"/>
</dbReference>
<dbReference type="SUPFAM" id="SSF102114">
    <property type="entry name" value="Radical SAM enzymes"/>
    <property type="match status" value="1"/>
</dbReference>
<dbReference type="GO" id="GO:0003824">
    <property type="term" value="F:catalytic activity"/>
    <property type="evidence" value="ECO:0007669"/>
    <property type="project" value="InterPro"/>
</dbReference>
<dbReference type="Pfam" id="PF04055">
    <property type="entry name" value="Radical_SAM"/>
    <property type="match status" value="1"/>
</dbReference>
<keyword evidence="6" id="KW-0479">Metal-binding</keyword>
<evidence type="ECO:0000256" key="3">
    <source>
        <dbReference type="ARBA" id="ARBA00022603"/>
    </source>
</evidence>
<accession>A0A2H0UZH0</accession>
<dbReference type="InterPro" id="IPR007197">
    <property type="entry name" value="rSAM"/>
</dbReference>
<dbReference type="AlphaFoldDB" id="A0A2H0UZH0"/>
<evidence type="ECO:0000256" key="6">
    <source>
        <dbReference type="ARBA" id="ARBA00022723"/>
    </source>
</evidence>
<comment type="caution">
    <text evidence="10">The sequence shown here is derived from an EMBL/GenBank/DDBJ whole genome shotgun (WGS) entry which is preliminary data.</text>
</comment>
<name>A0A2H0UZH0_9BACT</name>
<keyword evidence="5" id="KW-0949">S-adenosyl-L-methionine</keyword>
<dbReference type="CDD" id="cd01335">
    <property type="entry name" value="Radical_SAM"/>
    <property type="match status" value="1"/>
</dbReference>
<evidence type="ECO:0000313" key="11">
    <source>
        <dbReference type="Proteomes" id="UP000228510"/>
    </source>
</evidence>
<evidence type="ECO:0000256" key="7">
    <source>
        <dbReference type="ARBA" id="ARBA00023004"/>
    </source>
</evidence>
<evidence type="ECO:0000256" key="5">
    <source>
        <dbReference type="ARBA" id="ARBA00022691"/>
    </source>
</evidence>
<dbReference type="PANTHER" id="PTHR43409">
    <property type="entry name" value="ANAEROBIC MAGNESIUM-PROTOPORPHYRIN IX MONOMETHYL ESTER CYCLASE-RELATED"/>
    <property type="match status" value="1"/>
</dbReference>
<proteinExistence type="predicted"/>
<evidence type="ECO:0000256" key="1">
    <source>
        <dbReference type="ARBA" id="ARBA00001966"/>
    </source>
</evidence>
<dbReference type="InterPro" id="IPR051198">
    <property type="entry name" value="BchE-like"/>
</dbReference>
<dbReference type="Gene3D" id="3.80.30.20">
    <property type="entry name" value="tm_1862 like domain"/>
    <property type="match status" value="1"/>
</dbReference>
<dbReference type="InterPro" id="IPR058240">
    <property type="entry name" value="rSAM_sf"/>
</dbReference>
<organism evidence="10 11">
    <name type="scientific">Candidatus Falkowbacteria bacterium CG10_big_fil_rev_8_21_14_0_10_44_15</name>
    <dbReference type="NCBI Taxonomy" id="1974569"/>
    <lineage>
        <taxon>Bacteria</taxon>
        <taxon>Candidatus Falkowiibacteriota</taxon>
    </lineage>
</organism>
<dbReference type="Proteomes" id="UP000228510">
    <property type="component" value="Unassembled WGS sequence"/>
</dbReference>
<dbReference type="InterPro" id="IPR020612">
    <property type="entry name" value="Methylthiotransferase_CS"/>
</dbReference>
<dbReference type="InterPro" id="IPR006638">
    <property type="entry name" value="Elp3/MiaA/NifB-like_rSAM"/>
</dbReference>
<keyword evidence="7" id="KW-0408">Iron</keyword>
<dbReference type="InterPro" id="IPR034466">
    <property type="entry name" value="Methyltransferase_Class_B"/>
</dbReference>
<dbReference type="SFLD" id="SFLDS00029">
    <property type="entry name" value="Radical_SAM"/>
    <property type="match status" value="1"/>
</dbReference>
<keyword evidence="4" id="KW-0808">Transferase</keyword>
<dbReference type="SFLD" id="SFLDG01123">
    <property type="entry name" value="methyltransferase_(Class_B)"/>
    <property type="match status" value="1"/>
</dbReference>
<evidence type="ECO:0000256" key="8">
    <source>
        <dbReference type="ARBA" id="ARBA00023014"/>
    </source>
</evidence>
<dbReference type="GO" id="GO:0046872">
    <property type="term" value="F:metal ion binding"/>
    <property type="evidence" value="ECO:0007669"/>
    <property type="project" value="UniProtKB-KW"/>
</dbReference>
<evidence type="ECO:0000259" key="9">
    <source>
        <dbReference type="PROSITE" id="PS51918"/>
    </source>
</evidence>
<dbReference type="SMART" id="SM00729">
    <property type="entry name" value="Elp3"/>
    <property type="match status" value="1"/>
</dbReference>
<keyword evidence="3" id="KW-0489">Methyltransferase</keyword>
<dbReference type="GO" id="GO:0005829">
    <property type="term" value="C:cytosol"/>
    <property type="evidence" value="ECO:0007669"/>
    <property type="project" value="TreeGrafter"/>
</dbReference>
<reference evidence="11" key="1">
    <citation type="submission" date="2017-09" db="EMBL/GenBank/DDBJ databases">
        <title>Depth-based differentiation of microbial function through sediment-hosted aquifers and enrichment of novel symbionts in the deep terrestrial subsurface.</title>
        <authorList>
            <person name="Probst A.J."/>
            <person name="Ladd B."/>
            <person name="Jarett J.K."/>
            <person name="Geller-Mcgrath D.E."/>
            <person name="Sieber C.M.K."/>
            <person name="Emerson J.B."/>
            <person name="Anantharaman K."/>
            <person name="Thomas B.C."/>
            <person name="Malmstrom R."/>
            <person name="Stieglmeier M."/>
            <person name="Klingl A."/>
            <person name="Woyke T."/>
            <person name="Ryan C.M."/>
            <person name="Banfield J.F."/>
        </authorList>
    </citation>
    <scope>NUCLEOTIDE SEQUENCE [LARGE SCALE GENOMIC DNA]</scope>
</reference>
<evidence type="ECO:0000313" key="10">
    <source>
        <dbReference type="EMBL" id="PIR92246.1"/>
    </source>
</evidence>